<dbReference type="AlphaFoldDB" id="J7GB65"/>
<dbReference type="Proteomes" id="UP000243348">
    <property type="component" value="Nucleomorph 3"/>
</dbReference>
<keyword evidence="1" id="KW-0812">Transmembrane</keyword>
<name>J7GB65_9CRYP</name>
<feature type="transmembrane region" description="Helical" evidence="1">
    <location>
        <begin position="176"/>
        <end position="194"/>
    </location>
</feature>
<feature type="transmembrane region" description="Helical" evidence="1">
    <location>
        <begin position="71"/>
        <end position="90"/>
    </location>
</feature>
<reference evidence="2 3" key="1">
    <citation type="journal article" date="2012" name="Genome Biol. Evol.">
        <title>Nucleomorph genome sequence of the cryptophyte alga Chroomonas mesostigmatica CCMP1168 reveals lineage-specific gene loss and genome complexity.</title>
        <authorList>
            <person name="Moore C.E."/>
            <person name="Curtis B."/>
            <person name="Mills T."/>
            <person name="Tanifuji G."/>
            <person name="Archibald J.M."/>
        </authorList>
    </citation>
    <scope>NUCLEOTIDE SEQUENCE [LARGE SCALE GENOMIC DNA]</scope>
    <source>
        <strain evidence="2 3">CCMP1168</strain>
    </source>
</reference>
<feature type="transmembrane region" description="Helical" evidence="1">
    <location>
        <begin position="237"/>
        <end position="258"/>
    </location>
</feature>
<feature type="transmembrane region" description="Helical" evidence="1">
    <location>
        <begin position="264"/>
        <end position="281"/>
    </location>
</feature>
<organism evidence="2 3">
    <name type="scientific">Chroomonas mesostigmatica CCMP1168</name>
    <dbReference type="NCBI Taxonomy" id="1195612"/>
    <lineage>
        <taxon>Eukaryota</taxon>
        <taxon>Cryptophyceae</taxon>
        <taxon>Pyrenomonadales</taxon>
        <taxon>Chroomonadaceae</taxon>
        <taxon>Chroomonas</taxon>
    </lineage>
</organism>
<evidence type="ECO:0000313" key="2">
    <source>
        <dbReference type="EMBL" id="AFP65655.1"/>
    </source>
</evidence>
<keyword evidence="1" id="KW-1133">Transmembrane helix</keyword>
<gene>
    <name evidence="2" type="ORF">CMESO_511</name>
</gene>
<accession>J7GB65</accession>
<geneLocation type="nucleomorph" evidence="2"/>
<sequence length="315" mass="38686">MKVKIQHDKTKKFFLENLEMKKNFLFSLKIKKKNLFSFFSDKEEKNVDLLKKKKIYFWFFKKCKDNLKNSTNVFLLLMIGIKIKLFLLKLKIFLKLISKKFLFDYLLFSFILWEWETKQEVRFSREILYEGILINLSSELLRKEYFRLTIFLLKKIFGFYELGIFSKKRFWLVNNFFWWDSVFLCIKWSFSVYFPQNFFIQNIFQICMKELWKFLGVYFVNKHNEILLKKFLIKKPLVIGSLLFTFIPKILLLISLIPKILIEIMINVYPVTPFCFFFNYLKVPEKKKIYRIKTRFFLVLEIKNKNLNQCFLNNK</sequence>
<protein>
    <submittedName>
        <fullName evidence="2">Uncharacterized protein</fullName>
    </submittedName>
</protein>
<dbReference type="EMBL" id="CP003682">
    <property type="protein sequence ID" value="AFP65655.1"/>
    <property type="molecule type" value="Genomic_DNA"/>
</dbReference>
<evidence type="ECO:0000313" key="3">
    <source>
        <dbReference type="Proteomes" id="UP000243348"/>
    </source>
</evidence>
<evidence type="ECO:0000256" key="1">
    <source>
        <dbReference type="SAM" id="Phobius"/>
    </source>
</evidence>
<keyword evidence="2" id="KW-0542">Nucleomorph</keyword>
<keyword evidence="1" id="KW-0472">Membrane</keyword>
<proteinExistence type="predicted"/>